<name>A0A3B0S6B7_9ZZZZ</name>
<dbReference type="AlphaFoldDB" id="A0A3B0S6B7"/>
<dbReference type="PANTHER" id="PTHR36452:SF1">
    <property type="entry name" value="DUF2461 DOMAIN-CONTAINING PROTEIN"/>
    <property type="match status" value="1"/>
</dbReference>
<proteinExistence type="predicted"/>
<evidence type="ECO:0000313" key="1">
    <source>
        <dbReference type="EMBL" id="VAV96376.1"/>
    </source>
</evidence>
<evidence type="ECO:0008006" key="2">
    <source>
        <dbReference type="Google" id="ProtNLM"/>
    </source>
</evidence>
<protein>
    <recommendedName>
        <fullName evidence="2">DUF2461 domain-containing protein</fullName>
    </recommendedName>
</protein>
<accession>A0A3B0S6B7</accession>
<reference evidence="1" key="1">
    <citation type="submission" date="2018-06" db="EMBL/GenBank/DDBJ databases">
        <authorList>
            <person name="Zhirakovskaya E."/>
        </authorList>
    </citation>
    <scope>NUCLEOTIDE SEQUENCE</scope>
</reference>
<organism evidence="1">
    <name type="scientific">hydrothermal vent metagenome</name>
    <dbReference type="NCBI Taxonomy" id="652676"/>
    <lineage>
        <taxon>unclassified sequences</taxon>
        <taxon>metagenomes</taxon>
        <taxon>ecological metagenomes</taxon>
    </lineage>
</organism>
<dbReference type="EMBL" id="UOEI01000177">
    <property type="protein sequence ID" value="VAV96376.1"/>
    <property type="molecule type" value="Genomic_DNA"/>
</dbReference>
<feature type="non-terminal residue" evidence="1">
    <location>
        <position position="103"/>
    </location>
</feature>
<dbReference type="InterPro" id="IPR012808">
    <property type="entry name" value="CHP02453"/>
</dbReference>
<dbReference type="PANTHER" id="PTHR36452">
    <property type="entry name" value="CHROMOSOME 12, WHOLE GENOME SHOTGUN SEQUENCE"/>
    <property type="match status" value="1"/>
</dbReference>
<dbReference type="Pfam" id="PF09365">
    <property type="entry name" value="DUF2461"/>
    <property type="match status" value="1"/>
</dbReference>
<sequence length="103" mass="12553">MRQSYFTRGVFSFLRELEDNNNKQWWEENKDRYIRVIRDPSKEFISDFEPRLHNLSDRFLADTRTNGGSLMRPYRDMRYGKDKTPYKTNVGIQFRHEMGKDAH</sequence>
<gene>
    <name evidence="1" type="ORF">MNBD_ACTINO01-1081</name>
</gene>